<comment type="caution">
    <text evidence="11">The sequence shown here is derived from an EMBL/GenBank/DDBJ whole genome shotgun (WGS) entry which is preliminary data.</text>
</comment>
<feature type="domain" description="Carbohydrate kinase PfkB" evidence="9">
    <location>
        <begin position="184"/>
        <end position="308"/>
    </location>
</feature>
<name>A0ABS3Y0H9_9ACTN</name>
<reference evidence="11 12" key="1">
    <citation type="submission" date="2021-02" db="EMBL/GenBank/DDBJ databases">
        <title>Streptomyces spirodelae sp. nov., isolated from duckweed.</title>
        <authorList>
            <person name="Saimee Y."/>
            <person name="Duangmal K."/>
        </authorList>
    </citation>
    <scope>NUCLEOTIDE SEQUENCE [LARGE SCALE GENOMIC DNA]</scope>
    <source>
        <strain evidence="11 12">DSM 42105</strain>
    </source>
</reference>
<sequence>MPRNRPLVVVGDTLLDTDVEGQAHRLAPDAPAPVLDVAEEHNRPGGAGLAATLAGAFPPDAAAGGSEAGPEIVLVTALGQSRSDQTVRDLLTPRVRLLELPLRGSVPVKTRLCADGRPLLRVDRGGGTVGPVTDEVRAALAGAHTVLVSDYGRGVAARLRAELAVLAGHTQVVWDPHPRGEPPVPGARLVTPNAGEAMALCSGDHPDANGDGLHGHGWRGAVLASEWRSAAVAVTLGRRGAVLARPGDEAPLYFPPLQEVDGDPCGAGDCFAATAARALADGALPEEATHEAVRQSGAFVAAGGVRNPALWGGVPAAPSAPPVTKTDDARALAASVRARGGTVVATGGCFDLLHAGHVGMLQNARRTGDCLIVCLNSDVSVRRLKGEGRPITPEADRISVLAGLDCVDAIAVFDENTPERLLRELRPHVWVKGGDYGTERLPEASTLEEWGGRVLLLPYLDGRSTTALARRAAGHHGAARPSGLEQSS</sequence>
<dbReference type="NCBIfam" id="TIGR02199">
    <property type="entry name" value="rfaE_dom_II"/>
    <property type="match status" value="1"/>
</dbReference>
<dbReference type="InterPro" id="IPR050385">
    <property type="entry name" value="Archaeal_FAD_synthase"/>
</dbReference>
<dbReference type="EMBL" id="JAFFZM010000014">
    <property type="protein sequence ID" value="MBO8201155.1"/>
    <property type="molecule type" value="Genomic_DNA"/>
</dbReference>
<keyword evidence="7" id="KW-0119">Carbohydrate metabolism</keyword>
<evidence type="ECO:0000256" key="3">
    <source>
        <dbReference type="ARBA" id="ARBA00022695"/>
    </source>
</evidence>
<dbReference type="InterPro" id="IPR011611">
    <property type="entry name" value="PfkB_dom"/>
</dbReference>
<dbReference type="InterPro" id="IPR014729">
    <property type="entry name" value="Rossmann-like_a/b/a_fold"/>
</dbReference>
<keyword evidence="2" id="KW-0808">Transferase</keyword>
<evidence type="ECO:0000256" key="5">
    <source>
        <dbReference type="ARBA" id="ARBA00022840"/>
    </source>
</evidence>
<dbReference type="EC" id="2.7.7.70" evidence="1"/>
<dbReference type="GeneID" id="96261492"/>
<dbReference type="RefSeq" id="WP_209212834.1">
    <property type="nucleotide sequence ID" value="NZ_JAFFZM010000014.1"/>
</dbReference>
<proteinExistence type="predicted"/>
<dbReference type="PANTHER" id="PTHR43793">
    <property type="entry name" value="FAD SYNTHASE"/>
    <property type="match status" value="1"/>
</dbReference>
<evidence type="ECO:0000313" key="12">
    <source>
        <dbReference type="Proteomes" id="UP000721954"/>
    </source>
</evidence>
<gene>
    <name evidence="11" type="primary">rfaE2</name>
    <name evidence="11" type="ORF">JW613_23055</name>
</gene>
<dbReference type="NCBIfam" id="TIGR00125">
    <property type="entry name" value="cyt_tran_rel"/>
    <property type="match status" value="1"/>
</dbReference>
<evidence type="ECO:0000259" key="9">
    <source>
        <dbReference type="Pfam" id="PF00294"/>
    </source>
</evidence>
<evidence type="ECO:0000259" key="10">
    <source>
        <dbReference type="Pfam" id="PF01467"/>
    </source>
</evidence>
<dbReference type="Pfam" id="PF01467">
    <property type="entry name" value="CTP_transf_like"/>
    <property type="match status" value="1"/>
</dbReference>
<evidence type="ECO:0000313" key="11">
    <source>
        <dbReference type="EMBL" id="MBO8201155.1"/>
    </source>
</evidence>
<dbReference type="InterPro" id="IPR004821">
    <property type="entry name" value="Cyt_trans-like"/>
</dbReference>
<feature type="domain" description="Cytidyltransferase-like" evidence="10">
    <location>
        <begin position="346"/>
        <end position="438"/>
    </location>
</feature>
<accession>A0ABS3Y0H9</accession>
<comment type="catalytic activity">
    <reaction evidence="8">
        <text>D-glycero-beta-D-manno-heptose 1-phosphate + ATP + H(+) = ADP-D-glycero-beta-D-manno-heptose + diphosphate</text>
        <dbReference type="Rhea" id="RHEA:27465"/>
        <dbReference type="ChEBI" id="CHEBI:15378"/>
        <dbReference type="ChEBI" id="CHEBI:30616"/>
        <dbReference type="ChEBI" id="CHEBI:33019"/>
        <dbReference type="ChEBI" id="CHEBI:59967"/>
        <dbReference type="ChEBI" id="CHEBI:61593"/>
        <dbReference type="EC" id="2.7.7.70"/>
    </reaction>
</comment>
<organism evidence="11 12">
    <name type="scientific">Streptomyces smyrnaeus</name>
    <dbReference type="NCBI Taxonomy" id="1387713"/>
    <lineage>
        <taxon>Bacteria</taxon>
        <taxon>Bacillati</taxon>
        <taxon>Actinomycetota</taxon>
        <taxon>Actinomycetes</taxon>
        <taxon>Kitasatosporales</taxon>
        <taxon>Streptomycetaceae</taxon>
        <taxon>Streptomyces</taxon>
    </lineage>
</organism>
<dbReference type="SUPFAM" id="SSF53613">
    <property type="entry name" value="Ribokinase-like"/>
    <property type="match status" value="1"/>
</dbReference>
<keyword evidence="4" id="KW-0547">Nucleotide-binding</keyword>
<evidence type="ECO:0000256" key="6">
    <source>
        <dbReference type="ARBA" id="ARBA00023268"/>
    </source>
</evidence>
<keyword evidence="5" id="KW-0067">ATP-binding</keyword>
<dbReference type="InterPro" id="IPR011914">
    <property type="entry name" value="RfaE_dom_II"/>
</dbReference>
<keyword evidence="12" id="KW-1185">Reference proteome</keyword>
<dbReference type="Pfam" id="PF00294">
    <property type="entry name" value="PfkB"/>
    <property type="match status" value="1"/>
</dbReference>
<keyword evidence="3 11" id="KW-0548">Nucleotidyltransferase</keyword>
<dbReference type="SUPFAM" id="SSF52374">
    <property type="entry name" value="Nucleotidylyl transferase"/>
    <property type="match status" value="1"/>
</dbReference>
<evidence type="ECO:0000256" key="7">
    <source>
        <dbReference type="ARBA" id="ARBA00023277"/>
    </source>
</evidence>
<evidence type="ECO:0000256" key="8">
    <source>
        <dbReference type="ARBA" id="ARBA00047428"/>
    </source>
</evidence>
<dbReference type="GO" id="GO:0016779">
    <property type="term" value="F:nucleotidyltransferase activity"/>
    <property type="evidence" value="ECO:0007669"/>
    <property type="project" value="UniProtKB-KW"/>
</dbReference>
<protein>
    <recommendedName>
        <fullName evidence="1">D-glycero-beta-D-manno-heptose 1-phosphate adenylyltransferase</fullName>
        <ecNumber evidence="1">2.7.7.70</ecNumber>
    </recommendedName>
</protein>
<dbReference type="Gene3D" id="3.40.50.620">
    <property type="entry name" value="HUPs"/>
    <property type="match status" value="1"/>
</dbReference>
<dbReference type="Proteomes" id="UP000721954">
    <property type="component" value="Unassembled WGS sequence"/>
</dbReference>
<dbReference type="Gene3D" id="3.40.1190.20">
    <property type="match status" value="1"/>
</dbReference>
<dbReference type="PANTHER" id="PTHR43793:SF2">
    <property type="entry name" value="BIFUNCTIONAL PROTEIN HLDE"/>
    <property type="match status" value="1"/>
</dbReference>
<evidence type="ECO:0000256" key="2">
    <source>
        <dbReference type="ARBA" id="ARBA00022679"/>
    </source>
</evidence>
<evidence type="ECO:0000256" key="1">
    <source>
        <dbReference type="ARBA" id="ARBA00012519"/>
    </source>
</evidence>
<dbReference type="InterPro" id="IPR029056">
    <property type="entry name" value="Ribokinase-like"/>
</dbReference>
<evidence type="ECO:0000256" key="4">
    <source>
        <dbReference type="ARBA" id="ARBA00022741"/>
    </source>
</evidence>
<keyword evidence="6" id="KW-0511">Multifunctional enzyme</keyword>